<evidence type="ECO:0000313" key="1">
    <source>
        <dbReference type="EMBL" id="PVH95010.1"/>
    </source>
</evidence>
<accession>A0A2V1DA94</accession>
<dbReference type="AlphaFoldDB" id="A0A2V1DA94"/>
<dbReference type="OrthoDB" id="10503359at2759"/>
<dbReference type="STRING" id="97972.A0A2V1DA94"/>
<organism evidence="1 2">
    <name type="scientific">Periconia macrospinosa</name>
    <dbReference type="NCBI Taxonomy" id="97972"/>
    <lineage>
        <taxon>Eukaryota</taxon>
        <taxon>Fungi</taxon>
        <taxon>Dikarya</taxon>
        <taxon>Ascomycota</taxon>
        <taxon>Pezizomycotina</taxon>
        <taxon>Dothideomycetes</taxon>
        <taxon>Pleosporomycetidae</taxon>
        <taxon>Pleosporales</taxon>
        <taxon>Massarineae</taxon>
        <taxon>Periconiaceae</taxon>
        <taxon>Periconia</taxon>
    </lineage>
</organism>
<dbReference type="Proteomes" id="UP000244855">
    <property type="component" value="Unassembled WGS sequence"/>
</dbReference>
<dbReference type="EMBL" id="KZ805512">
    <property type="protein sequence ID" value="PVH95010.1"/>
    <property type="molecule type" value="Genomic_DNA"/>
</dbReference>
<sequence length="371" mass="40763">MESKDLLATTAEDIKFDVSGSGATGASVVRLNSSFVKPGIVDPSPAALSATITPLEKLFSNNSQEWLSGPNALSTPRPTNFLHGQMTLEGLGGALNFPTDATMDSSLQHGAMDTLWMNALANYSSDGGTLNQASEHEDATSPSLNDFQSCTYERRESTQSIGTSQAYLMSLLGEVSRQIDQVEHLSWDLSQIRLNWLDAEAETHDFSSQNPLEMLMWTTMKFVLVLQILTPSENSTPPTPQTTTSRKLVVVSIYIQLLGLLDKFLSQLQQKLRDQEGMPNGGAEDRHSAFRPHIKCMVELVKNHLVLIENYLGLPKDMRSWSDFGSPRGILSVQEVHVLRQINPEHDLSGDCICGATKLRCTIEALSALLK</sequence>
<keyword evidence="2" id="KW-1185">Reference proteome</keyword>
<evidence type="ECO:0000313" key="2">
    <source>
        <dbReference type="Proteomes" id="UP000244855"/>
    </source>
</evidence>
<gene>
    <name evidence="1" type="ORF">DM02DRAFT_633249</name>
</gene>
<reference evidence="1 2" key="1">
    <citation type="journal article" date="2018" name="Sci. Rep.">
        <title>Comparative genomics provides insights into the lifestyle and reveals functional heterogeneity of dark septate endophytic fungi.</title>
        <authorList>
            <person name="Knapp D.G."/>
            <person name="Nemeth J.B."/>
            <person name="Barry K."/>
            <person name="Hainaut M."/>
            <person name="Henrissat B."/>
            <person name="Johnson J."/>
            <person name="Kuo A."/>
            <person name="Lim J.H.P."/>
            <person name="Lipzen A."/>
            <person name="Nolan M."/>
            <person name="Ohm R.A."/>
            <person name="Tamas L."/>
            <person name="Grigoriev I.V."/>
            <person name="Spatafora J.W."/>
            <person name="Nagy L.G."/>
            <person name="Kovacs G.M."/>
        </authorList>
    </citation>
    <scope>NUCLEOTIDE SEQUENCE [LARGE SCALE GENOMIC DNA]</scope>
    <source>
        <strain evidence="1 2">DSE2036</strain>
    </source>
</reference>
<name>A0A2V1DA94_9PLEO</name>
<protein>
    <submittedName>
        <fullName evidence="1">Uncharacterized protein</fullName>
    </submittedName>
</protein>
<proteinExistence type="predicted"/>